<evidence type="ECO:0000256" key="6">
    <source>
        <dbReference type="ARBA" id="ARBA00023015"/>
    </source>
</evidence>
<feature type="domain" description="C2H2-type" evidence="12">
    <location>
        <begin position="318"/>
        <end position="345"/>
    </location>
</feature>
<dbReference type="Gene3D" id="3.30.160.60">
    <property type="entry name" value="Classic Zinc Finger"/>
    <property type="match status" value="6"/>
</dbReference>
<feature type="domain" description="C2H2-type" evidence="12">
    <location>
        <begin position="290"/>
        <end position="317"/>
    </location>
</feature>
<organism evidence="13 14">
    <name type="scientific">Ladona fulva</name>
    <name type="common">Scarce chaser dragonfly</name>
    <name type="synonym">Libellula fulva</name>
    <dbReference type="NCBI Taxonomy" id="123851"/>
    <lineage>
        <taxon>Eukaryota</taxon>
        <taxon>Metazoa</taxon>
        <taxon>Ecdysozoa</taxon>
        <taxon>Arthropoda</taxon>
        <taxon>Hexapoda</taxon>
        <taxon>Insecta</taxon>
        <taxon>Pterygota</taxon>
        <taxon>Palaeoptera</taxon>
        <taxon>Odonata</taxon>
        <taxon>Epiprocta</taxon>
        <taxon>Anisoptera</taxon>
        <taxon>Libelluloidea</taxon>
        <taxon>Libellulidae</taxon>
        <taxon>Ladona</taxon>
    </lineage>
</organism>
<evidence type="ECO:0000313" key="13">
    <source>
        <dbReference type="EMBL" id="KAG8237347.1"/>
    </source>
</evidence>
<dbReference type="GO" id="GO:0000978">
    <property type="term" value="F:RNA polymerase II cis-regulatory region sequence-specific DNA binding"/>
    <property type="evidence" value="ECO:0007669"/>
    <property type="project" value="TreeGrafter"/>
</dbReference>
<dbReference type="GO" id="GO:0003700">
    <property type="term" value="F:DNA-binding transcription factor activity"/>
    <property type="evidence" value="ECO:0007669"/>
    <property type="project" value="TreeGrafter"/>
</dbReference>
<dbReference type="FunFam" id="3.30.160.60:FF:002069">
    <property type="entry name" value="Uncharacterized protein"/>
    <property type="match status" value="1"/>
</dbReference>
<dbReference type="AlphaFoldDB" id="A0A8K0KLM5"/>
<dbReference type="SMART" id="SM00355">
    <property type="entry name" value="ZnF_C2H2"/>
    <property type="match status" value="7"/>
</dbReference>
<dbReference type="PROSITE" id="PS00028">
    <property type="entry name" value="ZINC_FINGER_C2H2_1"/>
    <property type="match status" value="1"/>
</dbReference>
<evidence type="ECO:0000256" key="10">
    <source>
        <dbReference type="PROSITE-ProRule" id="PRU00042"/>
    </source>
</evidence>
<feature type="region of interest" description="Disordered" evidence="11">
    <location>
        <begin position="138"/>
        <end position="170"/>
    </location>
</feature>
<dbReference type="OrthoDB" id="6655837at2759"/>
<dbReference type="PROSITE" id="PS50157">
    <property type="entry name" value="ZINC_FINGER_C2H2_2"/>
    <property type="match status" value="6"/>
</dbReference>
<dbReference type="InterPro" id="IPR036236">
    <property type="entry name" value="Znf_C2H2_sf"/>
</dbReference>
<evidence type="ECO:0000313" key="14">
    <source>
        <dbReference type="Proteomes" id="UP000792457"/>
    </source>
</evidence>
<reference evidence="13" key="2">
    <citation type="submission" date="2017-10" db="EMBL/GenBank/DDBJ databases">
        <title>Ladona fulva Genome sequencing and assembly.</title>
        <authorList>
            <person name="Murali S."/>
            <person name="Richards S."/>
            <person name="Bandaranaike D."/>
            <person name="Bellair M."/>
            <person name="Blankenburg K."/>
            <person name="Chao H."/>
            <person name="Dinh H."/>
            <person name="Doddapaneni H."/>
            <person name="Dugan-Rocha S."/>
            <person name="Elkadiri S."/>
            <person name="Gnanaolivu R."/>
            <person name="Hernandez B."/>
            <person name="Skinner E."/>
            <person name="Javaid M."/>
            <person name="Lee S."/>
            <person name="Li M."/>
            <person name="Ming W."/>
            <person name="Munidasa M."/>
            <person name="Muniz J."/>
            <person name="Nguyen L."/>
            <person name="Hughes D."/>
            <person name="Osuji N."/>
            <person name="Pu L.-L."/>
            <person name="Puazo M."/>
            <person name="Qu C."/>
            <person name="Quiroz J."/>
            <person name="Raj R."/>
            <person name="Weissenberger G."/>
            <person name="Xin Y."/>
            <person name="Zou X."/>
            <person name="Han Y."/>
            <person name="Worley K."/>
            <person name="Muzny D."/>
            <person name="Gibbs R."/>
        </authorList>
    </citation>
    <scope>NUCLEOTIDE SEQUENCE</scope>
    <source>
        <strain evidence="13">Sampled in the wild</strain>
    </source>
</reference>
<dbReference type="PANTHER" id="PTHR24404:SF114">
    <property type="entry name" value="KLUMPFUSS, ISOFORM B-RELATED"/>
    <property type="match status" value="1"/>
</dbReference>
<dbReference type="SUPFAM" id="SSF57667">
    <property type="entry name" value="beta-beta-alpha zinc fingers"/>
    <property type="match status" value="4"/>
</dbReference>
<dbReference type="Proteomes" id="UP000792457">
    <property type="component" value="Unassembled WGS sequence"/>
</dbReference>
<keyword evidence="5" id="KW-0862">Zinc</keyword>
<keyword evidence="8" id="KW-0804">Transcription</keyword>
<name>A0A8K0KLM5_LADFU</name>
<evidence type="ECO:0000256" key="3">
    <source>
        <dbReference type="ARBA" id="ARBA00022737"/>
    </source>
</evidence>
<evidence type="ECO:0000256" key="4">
    <source>
        <dbReference type="ARBA" id="ARBA00022771"/>
    </source>
</evidence>
<evidence type="ECO:0000256" key="11">
    <source>
        <dbReference type="SAM" id="MobiDB-lite"/>
    </source>
</evidence>
<evidence type="ECO:0000256" key="1">
    <source>
        <dbReference type="ARBA" id="ARBA00004123"/>
    </source>
</evidence>
<dbReference type="GO" id="GO:0008270">
    <property type="term" value="F:zinc ion binding"/>
    <property type="evidence" value="ECO:0007669"/>
    <property type="project" value="UniProtKB-KW"/>
</dbReference>
<keyword evidence="6" id="KW-0805">Transcription regulation</keyword>
<protein>
    <recommendedName>
        <fullName evidence="12">C2H2-type domain-containing protein</fullName>
    </recommendedName>
</protein>
<feature type="domain" description="C2H2-type" evidence="12">
    <location>
        <begin position="346"/>
        <end position="373"/>
    </location>
</feature>
<comment type="caution">
    <text evidence="13">The sequence shown here is derived from an EMBL/GenBank/DDBJ whole genome shotgun (WGS) entry which is preliminary data.</text>
</comment>
<feature type="compositionally biased region" description="Polar residues" evidence="11">
    <location>
        <begin position="8"/>
        <end position="17"/>
    </location>
</feature>
<keyword evidence="14" id="KW-1185">Reference proteome</keyword>
<evidence type="ECO:0000256" key="7">
    <source>
        <dbReference type="ARBA" id="ARBA00023125"/>
    </source>
</evidence>
<evidence type="ECO:0000256" key="9">
    <source>
        <dbReference type="ARBA" id="ARBA00023242"/>
    </source>
</evidence>
<dbReference type="FunFam" id="3.30.160.60:FF:002287">
    <property type="entry name" value="Uncharacterized protein"/>
    <property type="match status" value="1"/>
</dbReference>
<dbReference type="FunFam" id="3.30.160.60:FF:001485">
    <property type="entry name" value="Krueppel-related zinc finger protein"/>
    <property type="match status" value="1"/>
</dbReference>
<evidence type="ECO:0000256" key="5">
    <source>
        <dbReference type="ARBA" id="ARBA00022833"/>
    </source>
</evidence>
<feature type="domain" description="C2H2-type" evidence="12">
    <location>
        <begin position="234"/>
        <end position="261"/>
    </location>
</feature>
<feature type="compositionally biased region" description="Basic and acidic residues" evidence="11">
    <location>
        <begin position="19"/>
        <end position="38"/>
    </location>
</feature>
<comment type="subcellular location">
    <subcellularLocation>
        <location evidence="1">Nucleus</location>
    </subcellularLocation>
</comment>
<dbReference type="FunFam" id="3.30.160.60:FF:000448">
    <property type="entry name" value="RE1-silencing transcription factor A"/>
    <property type="match status" value="1"/>
</dbReference>
<feature type="domain" description="C2H2-type" evidence="12">
    <location>
        <begin position="374"/>
        <end position="401"/>
    </location>
</feature>
<sequence length="428" mass="48679">MEEEDYSDNTNDQSTADGQIDKPQEVQKRKMEVCDDLSRPQTSRWLMEANRGSVNYMEYANSRGIHNGRAAHIKQEPEKGDLHFGAIDSKDEKDYKILFCYRSNHQGDAADTTADPDDDANQTAECAVVIKTESVDLEQYSGGDYGPDSRDGSIDRLYPSGYENQDAEDSNSGCVANVDCGSFRQRSLGRGIHPEVGSGTSRVDQYDCSRCGYVSLDQWHLQTHLCSDIGENVFRCGYCEYRTSNSTNLTTHMSRHSGLKRYQCSYCDFSAADKTHLKIHTYKHSGERPFKCNLCDYSTIDRTYLRNHMYKHSGEKPFKCNLCDYRAAVKSQLRPHMFTHTGEKRFVCGVCDYRTAVKSNLKTHMYTHTGERPFKCQMCEYKCSNSSALKAHVRTHTGEKPFKNNKIRIVCNAGTTAEDHLKRKKSIN</sequence>
<dbReference type="InterPro" id="IPR013087">
    <property type="entry name" value="Znf_C2H2_type"/>
</dbReference>
<feature type="region of interest" description="Disordered" evidence="11">
    <location>
        <begin position="1"/>
        <end position="39"/>
    </location>
</feature>
<accession>A0A8K0KLM5</accession>
<keyword evidence="4 10" id="KW-0863">Zinc-finger</keyword>
<dbReference type="Pfam" id="PF00096">
    <property type="entry name" value="zf-C2H2"/>
    <property type="match status" value="4"/>
</dbReference>
<dbReference type="EMBL" id="KZ309155">
    <property type="protein sequence ID" value="KAG8237347.1"/>
    <property type="molecule type" value="Genomic_DNA"/>
</dbReference>
<reference evidence="13" key="1">
    <citation type="submission" date="2013-04" db="EMBL/GenBank/DDBJ databases">
        <authorList>
            <person name="Qu J."/>
            <person name="Murali S.C."/>
            <person name="Bandaranaike D."/>
            <person name="Bellair M."/>
            <person name="Blankenburg K."/>
            <person name="Chao H."/>
            <person name="Dinh H."/>
            <person name="Doddapaneni H."/>
            <person name="Downs B."/>
            <person name="Dugan-Rocha S."/>
            <person name="Elkadiri S."/>
            <person name="Gnanaolivu R.D."/>
            <person name="Hernandez B."/>
            <person name="Javaid M."/>
            <person name="Jayaseelan J.C."/>
            <person name="Lee S."/>
            <person name="Li M."/>
            <person name="Ming W."/>
            <person name="Munidasa M."/>
            <person name="Muniz J."/>
            <person name="Nguyen L."/>
            <person name="Ongeri F."/>
            <person name="Osuji N."/>
            <person name="Pu L.-L."/>
            <person name="Puazo M."/>
            <person name="Qu C."/>
            <person name="Quiroz J."/>
            <person name="Raj R."/>
            <person name="Weissenberger G."/>
            <person name="Xin Y."/>
            <person name="Zou X."/>
            <person name="Han Y."/>
            <person name="Richards S."/>
            <person name="Worley K."/>
            <person name="Muzny D."/>
            <person name="Gibbs R."/>
        </authorList>
    </citation>
    <scope>NUCLEOTIDE SEQUENCE</scope>
    <source>
        <strain evidence="13">Sampled in the wild</strain>
    </source>
</reference>
<gene>
    <name evidence="13" type="ORF">J437_LFUL017325</name>
</gene>
<dbReference type="GO" id="GO:0005634">
    <property type="term" value="C:nucleus"/>
    <property type="evidence" value="ECO:0007669"/>
    <property type="project" value="UniProtKB-SubCell"/>
</dbReference>
<proteinExistence type="predicted"/>
<keyword evidence="2" id="KW-0479">Metal-binding</keyword>
<keyword evidence="7" id="KW-0238">DNA-binding</keyword>
<keyword evidence="3" id="KW-0677">Repeat</keyword>
<dbReference type="PANTHER" id="PTHR24404">
    <property type="entry name" value="ZINC FINGER PROTEIN"/>
    <property type="match status" value="1"/>
</dbReference>
<evidence type="ECO:0000256" key="8">
    <source>
        <dbReference type="ARBA" id="ARBA00023163"/>
    </source>
</evidence>
<evidence type="ECO:0000259" key="12">
    <source>
        <dbReference type="PROSITE" id="PS50157"/>
    </source>
</evidence>
<dbReference type="GO" id="GO:0006357">
    <property type="term" value="P:regulation of transcription by RNA polymerase II"/>
    <property type="evidence" value="ECO:0007669"/>
    <property type="project" value="TreeGrafter"/>
</dbReference>
<evidence type="ECO:0000256" key="2">
    <source>
        <dbReference type="ARBA" id="ARBA00022723"/>
    </source>
</evidence>
<feature type="domain" description="C2H2-type" evidence="12">
    <location>
        <begin position="262"/>
        <end position="289"/>
    </location>
</feature>
<keyword evidence="9" id="KW-0539">Nucleus</keyword>
<dbReference type="InterPro" id="IPR050589">
    <property type="entry name" value="Ikaros_C2H2-ZF"/>
</dbReference>